<keyword evidence="3" id="KW-0804">Transcription</keyword>
<dbReference type="InterPro" id="IPR036271">
    <property type="entry name" value="Tet_transcr_reg_TetR-rel_C_sf"/>
</dbReference>
<feature type="DNA-binding region" description="H-T-H motif" evidence="4">
    <location>
        <begin position="39"/>
        <end position="58"/>
    </location>
</feature>
<comment type="caution">
    <text evidence="7">The sequence shown here is derived from an EMBL/GenBank/DDBJ whole genome shotgun (WGS) entry which is preliminary data.</text>
</comment>
<dbReference type="SUPFAM" id="SSF48498">
    <property type="entry name" value="Tetracyclin repressor-like, C-terminal domain"/>
    <property type="match status" value="1"/>
</dbReference>
<keyword evidence="2 4" id="KW-0238">DNA-binding</keyword>
<dbReference type="InterPro" id="IPR050109">
    <property type="entry name" value="HTH-type_TetR-like_transc_reg"/>
</dbReference>
<dbReference type="PROSITE" id="PS50977">
    <property type="entry name" value="HTH_TETR_2"/>
    <property type="match status" value="1"/>
</dbReference>
<dbReference type="EMBL" id="JAWLKH010000002">
    <property type="protein sequence ID" value="MDV6311001.1"/>
    <property type="molecule type" value="Genomic_DNA"/>
</dbReference>
<evidence type="ECO:0000256" key="2">
    <source>
        <dbReference type="ARBA" id="ARBA00023125"/>
    </source>
</evidence>
<keyword evidence="1" id="KW-0805">Transcription regulation</keyword>
<dbReference type="InterPro" id="IPR009057">
    <property type="entry name" value="Homeodomain-like_sf"/>
</dbReference>
<protein>
    <submittedName>
        <fullName evidence="7">TetR/AcrR family transcriptional regulator</fullName>
    </submittedName>
</protein>
<feature type="domain" description="HTH tetR-type" evidence="5">
    <location>
        <begin position="15"/>
        <end position="76"/>
    </location>
</feature>
<dbReference type="Gene3D" id="1.10.357.10">
    <property type="entry name" value="Tetracycline Repressor, domain 2"/>
    <property type="match status" value="1"/>
</dbReference>
<organism evidence="7 9">
    <name type="scientific">Gordonia amicalis</name>
    <dbReference type="NCBI Taxonomy" id="89053"/>
    <lineage>
        <taxon>Bacteria</taxon>
        <taxon>Bacillati</taxon>
        <taxon>Actinomycetota</taxon>
        <taxon>Actinomycetes</taxon>
        <taxon>Mycobacteriales</taxon>
        <taxon>Gordoniaceae</taxon>
        <taxon>Gordonia</taxon>
    </lineage>
</organism>
<dbReference type="GO" id="GO:0000976">
    <property type="term" value="F:transcription cis-regulatory region binding"/>
    <property type="evidence" value="ECO:0007669"/>
    <property type="project" value="TreeGrafter"/>
</dbReference>
<evidence type="ECO:0000256" key="3">
    <source>
        <dbReference type="ARBA" id="ARBA00023163"/>
    </source>
</evidence>
<dbReference type="GO" id="GO:0003700">
    <property type="term" value="F:DNA-binding transcription factor activity"/>
    <property type="evidence" value="ECO:0007669"/>
    <property type="project" value="TreeGrafter"/>
</dbReference>
<evidence type="ECO:0000313" key="9">
    <source>
        <dbReference type="Proteomes" id="UP001185922"/>
    </source>
</evidence>
<dbReference type="SUPFAM" id="SSF46689">
    <property type="entry name" value="Homeodomain-like"/>
    <property type="match status" value="1"/>
</dbReference>
<evidence type="ECO:0000313" key="7">
    <source>
        <dbReference type="EMBL" id="MDV6311001.1"/>
    </source>
</evidence>
<sequence length="232" mass="25204">MTTRRRARSPRGAGEILAEEIIEAAGELLVEHGDDTGMSIRGVATRVGVTPPSIYLHFADKDALLDAVCARYFERLDDQLASATEGIDDPLERALQLGLAYVRFAVATPVLYRVAFGKPADAAHPSKVDQVLAASAYTRFVDTVTELADEGLFGRDDVNDVVLELWAAAHGIASLMLSKPGLGWGDDFQRAESMLKAVCLGRAVMSAHTDCGDPETARTWLATLRPRQHERQ</sequence>
<dbReference type="PANTHER" id="PTHR30055">
    <property type="entry name" value="HTH-TYPE TRANSCRIPTIONAL REGULATOR RUTR"/>
    <property type="match status" value="1"/>
</dbReference>
<evidence type="ECO:0000256" key="1">
    <source>
        <dbReference type="ARBA" id="ARBA00023015"/>
    </source>
</evidence>
<evidence type="ECO:0000256" key="4">
    <source>
        <dbReference type="PROSITE-ProRule" id="PRU00335"/>
    </source>
</evidence>
<name>A0AAE4R242_9ACTN</name>
<dbReference type="InterPro" id="IPR025996">
    <property type="entry name" value="MT1864/Rv1816-like_C"/>
</dbReference>
<dbReference type="PANTHER" id="PTHR30055:SF212">
    <property type="entry name" value="TETR-FAMILY FAMILY TRANSCRIPTIONAL REGULATOR"/>
    <property type="match status" value="1"/>
</dbReference>
<evidence type="ECO:0000259" key="5">
    <source>
        <dbReference type="PROSITE" id="PS50977"/>
    </source>
</evidence>
<dbReference type="GeneID" id="77171991"/>
<dbReference type="InterPro" id="IPR001647">
    <property type="entry name" value="HTH_TetR"/>
</dbReference>
<dbReference type="Pfam" id="PF13305">
    <property type="entry name" value="TetR_C_33"/>
    <property type="match status" value="1"/>
</dbReference>
<gene>
    <name evidence="6" type="ORF">R3P94_05510</name>
    <name evidence="7" type="ORF">R3Q15_03630</name>
</gene>
<dbReference type="Proteomes" id="UP001185779">
    <property type="component" value="Unassembled WGS sequence"/>
</dbReference>
<dbReference type="Proteomes" id="UP001185922">
    <property type="component" value="Unassembled WGS sequence"/>
</dbReference>
<dbReference type="EMBL" id="JAWLKI010000004">
    <property type="protein sequence ID" value="MDV6306807.1"/>
    <property type="molecule type" value="Genomic_DNA"/>
</dbReference>
<reference evidence="7 8" key="1">
    <citation type="submission" date="2023-10" db="EMBL/GenBank/DDBJ databases">
        <title>Development of a sustainable strategy for remediation of hydrocarbon-contaminated territories based on the waste exchange concept.</title>
        <authorList>
            <person name="Krivoruchko A."/>
        </authorList>
    </citation>
    <scope>NUCLEOTIDE SEQUENCE</scope>
    <source>
        <strain evidence="6 8">IEGM 1266</strain>
        <strain evidence="7">IEGM 1279</strain>
    </source>
</reference>
<dbReference type="AlphaFoldDB" id="A0AAE4R242"/>
<dbReference type="RefSeq" id="WP_182156258.1">
    <property type="nucleotide sequence ID" value="NZ_CP091855.1"/>
</dbReference>
<dbReference type="Pfam" id="PF00440">
    <property type="entry name" value="TetR_N"/>
    <property type="match status" value="1"/>
</dbReference>
<keyword evidence="8" id="KW-1185">Reference proteome</keyword>
<proteinExistence type="predicted"/>
<accession>A0AAE4R242</accession>
<evidence type="ECO:0000313" key="6">
    <source>
        <dbReference type="EMBL" id="MDV6306807.1"/>
    </source>
</evidence>
<evidence type="ECO:0000313" key="8">
    <source>
        <dbReference type="Proteomes" id="UP001185779"/>
    </source>
</evidence>